<dbReference type="Proteomes" id="UP000030752">
    <property type="component" value="Unassembled WGS sequence"/>
</dbReference>
<keyword evidence="2" id="KW-0378">Hydrolase</keyword>
<dbReference type="PANTHER" id="PTHR43248:SF2">
    <property type="entry name" value="PROLYL AMINOPEPTIDASE"/>
    <property type="match status" value="1"/>
</dbReference>
<dbReference type="InterPro" id="IPR000073">
    <property type="entry name" value="AB_hydrolase_1"/>
</dbReference>
<dbReference type="Pfam" id="PF00561">
    <property type="entry name" value="Abhydrolase_1"/>
    <property type="match status" value="1"/>
</dbReference>
<reference evidence="4 5" key="1">
    <citation type="submission" date="2013-03" db="EMBL/GenBank/DDBJ databases">
        <title>The Genome Sequence of Phialophora europaea CBS 101466.</title>
        <authorList>
            <consortium name="The Broad Institute Genomics Platform"/>
            <person name="Cuomo C."/>
            <person name="de Hoog S."/>
            <person name="Gorbushina A."/>
            <person name="Walker B."/>
            <person name="Young S.K."/>
            <person name="Zeng Q."/>
            <person name="Gargeya S."/>
            <person name="Fitzgerald M."/>
            <person name="Haas B."/>
            <person name="Abouelleil A."/>
            <person name="Allen A.W."/>
            <person name="Alvarado L."/>
            <person name="Arachchi H.M."/>
            <person name="Berlin A.M."/>
            <person name="Chapman S.B."/>
            <person name="Gainer-Dewar J."/>
            <person name="Goldberg J."/>
            <person name="Griggs A."/>
            <person name="Gujja S."/>
            <person name="Hansen M."/>
            <person name="Howarth C."/>
            <person name="Imamovic A."/>
            <person name="Ireland A."/>
            <person name="Larimer J."/>
            <person name="McCowan C."/>
            <person name="Murphy C."/>
            <person name="Pearson M."/>
            <person name="Poon T.W."/>
            <person name="Priest M."/>
            <person name="Roberts A."/>
            <person name="Saif S."/>
            <person name="Shea T."/>
            <person name="Sisk P."/>
            <person name="Sykes S."/>
            <person name="Wortman J."/>
            <person name="Nusbaum C."/>
            <person name="Birren B."/>
        </authorList>
    </citation>
    <scope>NUCLEOTIDE SEQUENCE [LARGE SCALE GENOMIC DNA]</scope>
    <source>
        <strain evidence="4 5">CBS 101466</strain>
    </source>
</reference>
<dbReference type="EMBL" id="KB822721">
    <property type="protein sequence ID" value="ETN39246.1"/>
    <property type="molecule type" value="Genomic_DNA"/>
</dbReference>
<dbReference type="HOGENOM" id="CLU_024518_2_1_1"/>
<evidence type="ECO:0000313" key="5">
    <source>
        <dbReference type="Proteomes" id="UP000030752"/>
    </source>
</evidence>
<feature type="domain" description="AB hydrolase-1" evidence="3">
    <location>
        <begin position="72"/>
        <end position="221"/>
    </location>
</feature>
<dbReference type="OrthoDB" id="1898734at2759"/>
<gene>
    <name evidence="4" type="ORF">HMPREF1541_05469</name>
</gene>
<dbReference type="PANTHER" id="PTHR43248">
    <property type="entry name" value="2-SUCCINYL-6-HYDROXY-2,4-CYCLOHEXADIENE-1-CARBOXYLATE SYNTHASE"/>
    <property type="match status" value="1"/>
</dbReference>
<dbReference type="eggNOG" id="ENOG502QSNW">
    <property type="taxonomic scope" value="Eukaryota"/>
</dbReference>
<comment type="similarity">
    <text evidence="1">Belongs to the peptidase S33 family.</text>
</comment>
<dbReference type="GeneID" id="19972808"/>
<dbReference type="RefSeq" id="XP_008718031.1">
    <property type="nucleotide sequence ID" value="XM_008719809.1"/>
</dbReference>
<dbReference type="GO" id="GO:0006508">
    <property type="term" value="P:proteolysis"/>
    <property type="evidence" value="ECO:0007669"/>
    <property type="project" value="InterPro"/>
</dbReference>
<dbReference type="AlphaFoldDB" id="W2RRU5"/>
<keyword evidence="5" id="KW-1185">Reference proteome</keyword>
<dbReference type="VEuPathDB" id="FungiDB:HMPREF1541_05469"/>
<proteinExistence type="inferred from homology"/>
<dbReference type="InterPro" id="IPR051601">
    <property type="entry name" value="Serine_prot/Carboxylest_S33"/>
</dbReference>
<accession>W2RRU5</accession>
<dbReference type="STRING" id="1220924.W2RRU5"/>
<dbReference type="Gene3D" id="3.40.50.1820">
    <property type="entry name" value="alpha/beta hydrolase"/>
    <property type="match status" value="1"/>
</dbReference>
<evidence type="ECO:0000256" key="1">
    <source>
        <dbReference type="ARBA" id="ARBA00010088"/>
    </source>
</evidence>
<dbReference type="PRINTS" id="PR00793">
    <property type="entry name" value="PROAMNOPTASE"/>
</dbReference>
<evidence type="ECO:0000259" key="3">
    <source>
        <dbReference type="Pfam" id="PF00561"/>
    </source>
</evidence>
<dbReference type="GO" id="GO:0008233">
    <property type="term" value="F:peptidase activity"/>
    <property type="evidence" value="ECO:0007669"/>
    <property type="project" value="InterPro"/>
</dbReference>
<protein>
    <recommendedName>
        <fullName evidence="3">AB hydrolase-1 domain-containing protein</fullName>
    </recommendedName>
</protein>
<evidence type="ECO:0000256" key="2">
    <source>
        <dbReference type="ARBA" id="ARBA00022801"/>
    </source>
</evidence>
<dbReference type="InterPro" id="IPR029058">
    <property type="entry name" value="AB_hydrolase_fold"/>
</dbReference>
<dbReference type="SUPFAM" id="SSF53474">
    <property type="entry name" value="alpha/beta-Hydrolases"/>
    <property type="match status" value="1"/>
</dbReference>
<sequence length="461" mass="52020">MPPATPAINPATLLSTTSYPIPGKILITEHFFTVPLVHTDPASRTLRLFCRTAEPLDRPIDPSPAPKPKQLPLIVYINGGPGFGSGHPKDLPYTAPLLDKGYKLVTIDHRGMGLSSAITKATLQREGSPQQQADYLTHFRAPFAVQDFEAVRLCLMRGWDYPEEKRRWSIMGQSYGGFVCTTYLSMYPESVREVFIFGGLPPVKEKRPDETVRRCVRKVRERNAKFYAKFPGDVEGCRRVVEFLKKERVVLPDGGLLTPARWLELGITFGMHGGLDDVHTRVVRAVNDLEVFGELTRPTAESVSGYLGFDRAILYALVHEVLYCQGEKSNWAFDRVIAQEQGFGVDEPRERYLFTGEMVFGRVFDDYSELQGLKEVAEILHAKSDWEDLYDLEKLERNEVPVYAAVYVEDMYVSMETSLTTAAVIRGCKTFITNQMYHDAIRSKASDVLASLFALREDTID</sequence>
<dbReference type="InParanoid" id="W2RRU5"/>
<dbReference type="InterPro" id="IPR002410">
    <property type="entry name" value="Peptidase_S33"/>
</dbReference>
<organism evidence="4 5">
    <name type="scientific">Cyphellophora europaea (strain CBS 101466)</name>
    <name type="common">Phialophora europaea</name>
    <dbReference type="NCBI Taxonomy" id="1220924"/>
    <lineage>
        <taxon>Eukaryota</taxon>
        <taxon>Fungi</taxon>
        <taxon>Dikarya</taxon>
        <taxon>Ascomycota</taxon>
        <taxon>Pezizomycotina</taxon>
        <taxon>Eurotiomycetes</taxon>
        <taxon>Chaetothyriomycetidae</taxon>
        <taxon>Chaetothyriales</taxon>
        <taxon>Cyphellophoraceae</taxon>
        <taxon>Cyphellophora</taxon>
    </lineage>
</organism>
<evidence type="ECO:0000313" key="4">
    <source>
        <dbReference type="EMBL" id="ETN39246.1"/>
    </source>
</evidence>
<name>W2RRU5_CYPE1</name>